<evidence type="ECO:0000313" key="1">
    <source>
        <dbReference type="EMBL" id="JAC71907.1"/>
    </source>
</evidence>
<feature type="non-terminal residue" evidence="1">
    <location>
        <position position="1"/>
    </location>
</feature>
<organism evidence="1">
    <name type="scientific">Tetraselmis sp. GSL018</name>
    <dbReference type="NCBI Taxonomy" id="582737"/>
    <lineage>
        <taxon>Eukaryota</taxon>
        <taxon>Viridiplantae</taxon>
        <taxon>Chlorophyta</taxon>
        <taxon>core chlorophytes</taxon>
        <taxon>Chlorodendrophyceae</taxon>
        <taxon>Chlorodendrales</taxon>
        <taxon>Chlorodendraceae</taxon>
        <taxon>Tetraselmis</taxon>
    </lineage>
</organism>
<sequence length="71" mass="8364">YIFSLPKQTAKLLATYWGKSSLVILRAESKSYLERKSTVNFQGQKDSKRPRSRCFQKKMRKFFAAGKPFRQ</sequence>
<reference evidence="1" key="1">
    <citation type="submission" date="2014-05" db="EMBL/GenBank/DDBJ databases">
        <title>The transcriptome of the halophilic microalga Tetraselmis sp. GSL018 isolated from the Great Salt Lake, Utah.</title>
        <authorList>
            <person name="Jinkerson R.E."/>
            <person name="D'Adamo S."/>
            <person name="Posewitz M.C."/>
        </authorList>
    </citation>
    <scope>NUCLEOTIDE SEQUENCE</scope>
    <source>
        <strain evidence="1">GSL018</strain>
    </source>
</reference>
<dbReference type="EMBL" id="GBEZ01014144">
    <property type="protein sequence ID" value="JAC71907.1"/>
    <property type="molecule type" value="Transcribed_RNA"/>
</dbReference>
<gene>
    <name evidence="1" type="ORF">TSPGSL018_901</name>
</gene>
<accession>A0A061RG45</accession>
<name>A0A061RG45_9CHLO</name>
<dbReference type="AlphaFoldDB" id="A0A061RG45"/>
<protein>
    <submittedName>
        <fullName evidence="1">Uncharacterized protein</fullName>
    </submittedName>
</protein>
<proteinExistence type="predicted"/>